<accession>A0A845RGQ2</accession>
<evidence type="ECO:0000313" key="2">
    <source>
        <dbReference type="EMBL" id="NBI78954.1"/>
    </source>
</evidence>
<gene>
    <name evidence="2" type="ORF">D3Z39_08735</name>
</gene>
<reference evidence="2 3" key="1">
    <citation type="submission" date="2018-08" db="EMBL/GenBank/DDBJ databases">
        <title>Murine metabolic-syndrome-specific gut microbial biobank.</title>
        <authorList>
            <person name="Liu C."/>
        </authorList>
    </citation>
    <scope>NUCLEOTIDE SEQUENCE [LARGE SCALE GENOMIC DNA]</scope>
    <source>
        <strain evidence="2 3">X69</strain>
    </source>
</reference>
<evidence type="ECO:0000313" key="3">
    <source>
        <dbReference type="Proteomes" id="UP000446348"/>
    </source>
</evidence>
<sequence length="284" mass="32873">MSPFLRGEMNMYANIKRRMHGRMLVITILFFILAGMLLTNGFNMLFTEGPSYTYLEQTEKIFKERGQVLPEKERVRLMEMDANMNAQMRRERRMWAPVLMLFGLAAGAAGLLTLVRGMNVPGSKLGKLVALYMAQCGETDLNQVLAELDRELAVPLYDSRHITLTANWLVGHTGITRQAVAIPYSCITGVYYYHLLRIRPGRGTTRQFHIMLNDRFDKERQLWMASLKQLDELYPLVCQRCPHAAHGTYKEDYARYSSRPQQEREEQIRRILAENRADGMPYVN</sequence>
<dbReference type="AlphaFoldDB" id="A0A845RGQ2"/>
<keyword evidence="1" id="KW-1133">Transmembrane helix</keyword>
<evidence type="ECO:0000256" key="1">
    <source>
        <dbReference type="SAM" id="Phobius"/>
    </source>
</evidence>
<proteinExistence type="predicted"/>
<feature type="transmembrane region" description="Helical" evidence="1">
    <location>
        <begin position="94"/>
        <end position="115"/>
    </location>
</feature>
<name>A0A845RGQ2_9FIRM</name>
<dbReference type="EMBL" id="QXWZ01000013">
    <property type="protein sequence ID" value="NBI78954.1"/>
    <property type="molecule type" value="Genomic_DNA"/>
</dbReference>
<keyword evidence="1" id="KW-0472">Membrane</keyword>
<keyword evidence="1" id="KW-0812">Transmembrane</keyword>
<feature type="transmembrane region" description="Helical" evidence="1">
    <location>
        <begin position="21"/>
        <end position="42"/>
    </location>
</feature>
<protein>
    <submittedName>
        <fullName evidence="2">Uncharacterized protein</fullName>
    </submittedName>
</protein>
<organism evidence="2 3">
    <name type="scientific">Anaerotruncus colihominis</name>
    <dbReference type="NCBI Taxonomy" id="169435"/>
    <lineage>
        <taxon>Bacteria</taxon>
        <taxon>Bacillati</taxon>
        <taxon>Bacillota</taxon>
        <taxon>Clostridia</taxon>
        <taxon>Eubacteriales</taxon>
        <taxon>Oscillospiraceae</taxon>
        <taxon>Anaerotruncus</taxon>
    </lineage>
</organism>
<comment type="caution">
    <text evidence="2">The sequence shown here is derived from an EMBL/GenBank/DDBJ whole genome shotgun (WGS) entry which is preliminary data.</text>
</comment>
<dbReference type="Proteomes" id="UP000446348">
    <property type="component" value="Unassembled WGS sequence"/>
</dbReference>